<name>A0A401ZH48_9CHLR</name>
<evidence type="ECO:0000256" key="6">
    <source>
        <dbReference type="ARBA" id="ARBA00022679"/>
    </source>
</evidence>
<dbReference type="OrthoDB" id="9803667at2"/>
<keyword evidence="12" id="KW-0511">Multifunctional enzyme</keyword>
<dbReference type="Pfam" id="PF01687">
    <property type="entry name" value="Flavokinase"/>
    <property type="match status" value="1"/>
</dbReference>
<keyword evidence="7 15" id="KW-0548">Nucleotidyltransferase</keyword>
<comment type="pathway">
    <text evidence="3 15">Cofactor biosynthesis; FMN biosynthesis; FMN from riboflavin (ATP route): step 1/1.</text>
</comment>
<dbReference type="InterPro" id="IPR015864">
    <property type="entry name" value="FAD_synthase"/>
</dbReference>
<dbReference type="InterPro" id="IPR004821">
    <property type="entry name" value="Cyt_trans-like"/>
</dbReference>
<gene>
    <name evidence="17" type="ORF">KDAU_35440</name>
</gene>
<comment type="pathway">
    <text evidence="2 15">Cofactor biosynthesis; FAD biosynthesis; FAD from FMN: step 1/1.</text>
</comment>
<dbReference type="GO" id="GO:0005524">
    <property type="term" value="F:ATP binding"/>
    <property type="evidence" value="ECO:0007669"/>
    <property type="project" value="UniProtKB-UniRule"/>
</dbReference>
<evidence type="ECO:0000256" key="15">
    <source>
        <dbReference type="PIRNR" id="PIRNR004491"/>
    </source>
</evidence>
<dbReference type="GO" id="GO:0003919">
    <property type="term" value="F:FMN adenylyltransferase activity"/>
    <property type="evidence" value="ECO:0007669"/>
    <property type="project" value="UniProtKB-UniRule"/>
</dbReference>
<comment type="catalytic activity">
    <reaction evidence="14 15">
        <text>FMN + ATP + H(+) = FAD + diphosphate</text>
        <dbReference type="Rhea" id="RHEA:17237"/>
        <dbReference type="ChEBI" id="CHEBI:15378"/>
        <dbReference type="ChEBI" id="CHEBI:30616"/>
        <dbReference type="ChEBI" id="CHEBI:33019"/>
        <dbReference type="ChEBI" id="CHEBI:57692"/>
        <dbReference type="ChEBI" id="CHEBI:58210"/>
        <dbReference type="EC" id="2.7.7.2"/>
    </reaction>
</comment>
<keyword evidence="11 15" id="KW-0067">ATP-binding</keyword>
<dbReference type="PANTHER" id="PTHR22749:SF6">
    <property type="entry name" value="RIBOFLAVIN KINASE"/>
    <property type="match status" value="1"/>
</dbReference>
<evidence type="ECO:0000256" key="2">
    <source>
        <dbReference type="ARBA" id="ARBA00004726"/>
    </source>
</evidence>
<keyword evidence="10 15" id="KW-0274">FAD</keyword>
<dbReference type="PANTHER" id="PTHR22749">
    <property type="entry name" value="RIBOFLAVIN KINASE/FMN ADENYLYLTRANSFERASE"/>
    <property type="match status" value="1"/>
</dbReference>
<comment type="similarity">
    <text evidence="15">Belongs to the ribF family.</text>
</comment>
<dbReference type="NCBIfam" id="TIGR00083">
    <property type="entry name" value="ribF"/>
    <property type="match status" value="1"/>
</dbReference>
<dbReference type="Gene3D" id="3.40.50.620">
    <property type="entry name" value="HUPs"/>
    <property type="match status" value="1"/>
</dbReference>
<keyword evidence="5 15" id="KW-0288">FMN</keyword>
<dbReference type="Proteomes" id="UP000287224">
    <property type="component" value="Unassembled WGS sequence"/>
</dbReference>
<evidence type="ECO:0000256" key="1">
    <source>
        <dbReference type="ARBA" id="ARBA00002121"/>
    </source>
</evidence>
<evidence type="ECO:0000256" key="11">
    <source>
        <dbReference type="ARBA" id="ARBA00022840"/>
    </source>
</evidence>
<dbReference type="InterPro" id="IPR015865">
    <property type="entry name" value="Riboflavin_kinase_bac/euk"/>
</dbReference>
<evidence type="ECO:0000256" key="9">
    <source>
        <dbReference type="ARBA" id="ARBA00022777"/>
    </source>
</evidence>
<sequence>MTEYQTTLSENTPIAITIGNFDGIHLGHQRLLHELCAMAEKLQCTPVMVTFAPHTLMVVRPNMNILYLTTLEEKLSLAREYGKVADSIIVHFTPEVAALTAQDFMDNLCRRFTIRGLIVGADFSLGHNRMGNVEFLEQYGREHDIEVRALSLETDSQARISSTRIRNLVSEGHIAEANALLGHPLVLGGIVVHGDERGRLLGFPTANIRPEKHKLLPPNGVYAVGVTIYDNASGDSVEASTVYNGVINIGIRPTFNGKERLVEVHLLDVTMDLYDKYLRVEFIERLRGEQRFSGIDALKNQISMDVQQTRQILASRRVSH</sequence>
<reference evidence="18" key="1">
    <citation type="submission" date="2018-12" db="EMBL/GenBank/DDBJ databases">
        <title>Tengunoibacter tsumagoiensis gen. nov., sp. nov., Dictyobacter kobayashii sp. nov., D. alpinus sp. nov., and D. joshuensis sp. nov. and description of Dictyobacteraceae fam. nov. within the order Ktedonobacterales isolated from Tengu-no-mugimeshi.</title>
        <authorList>
            <person name="Wang C.M."/>
            <person name="Zheng Y."/>
            <person name="Sakai Y."/>
            <person name="Toyoda A."/>
            <person name="Minakuchi Y."/>
            <person name="Abe K."/>
            <person name="Yokota A."/>
            <person name="Yabe S."/>
        </authorList>
    </citation>
    <scope>NUCLEOTIDE SEQUENCE [LARGE SCALE GENOMIC DNA]</scope>
    <source>
        <strain evidence="18">S-27</strain>
    </source>
</reference>
<accession>A0A401ZH48</accession>
<evidence type="ECO:0000256" key="8">
    <source>
        <dbReference type="ARBA" id="ARBA00022741"/>
    </source>
</evidence>
<dbReference type="GO" id="GO:0006747">
    <property type="term" value="P:FAD biosynthetic process"/>
    <property type="evidence" value="ECO:0007669"/>
    <property type="project" value="UniProtKB-UniRule"/>
</dbReference>
<dbReference type="InterPro" id="IPR002606">
    <property type="entry name" value="Riboflavin_kinase_bac"/>
</dbReference>
<keyword evidence="18" id="KW-1185">Reference proteome</keyword>
<dbReference type="PIRSF" id="PIRSF004491">
    <property type="entry name" value="FAD_Synth"/>
    <property type="match status" value="1"/>
</dbReference>
<dbReference type="SUPFAM" id="SSF82114">
    <property type="entry name" value="Riboflavin kinase-like"/>
    <property type="match status" value="1"/>
</dbReference>
<dbReference type="NCBIfam" id="TIGR00125">
    <property type="entry name" value="cyt_tran_rel"/>
    <property type="match status" value="1"/>
</dbReference>
<dbReference type="Pfam" id="PF06574">
    <property type="entry name" value="FAD_syn"/>
    <property type="match status" value="1"/>
</dbReference>
<dbReference type="SUPFAM" id="SSF52374">
    <property type="entry name" value="Nucleotidylyl transferase"/>
    <property type="match status" value="1"/>
</dbReference>
<dbReference type="RefSeq" id="WP_126597177.1">
    <property type="nucleotide sequence ID" value="NZ_BIFQ01000001.1"/>
</dbReference>
<dbReference type="GO" id="GO:0009398">
    <property type="term" value="P:FMN biosynthetic process"/>
    <property type="evidence" value="ECO:0007669"/>
    <property type="project" value="UniProtKB-UniRule"/>
</dbReference>
<evidence type="ECO:0000256" key="12">
    <source>
        <dbReference type="ARBA" id="ARBA00023268"/>
    </source>
</evidence>
<evidence type="ECO:0000256" key="14">
    <source>
        <dbReference type="ARBA" id="ARBA00049494"/>
    </source>
</evidence>
<keyword evidence="4 15" id="KW-0285">Flavoprotein</keyword>
<dbReference type="EC" id="2.7.7.2" evidence="15"/>
<dbReference type="FunFam" id="2.40.30.30:FF:000003">
    <property type="entry name" value="Riboflavin biosynthesis protein"/>
    <property type="match status" value="1"/>
</dbReference>
<dbReference type="Gene3D" id="2.40.30.30">
    <property type="entry name" value="Riboflavin kinase-like"/>
    <property type="match status" value="1"/>
</dbReference>
<evidence type="ECO:0000256" key="13">
    <source>
        <dbReference type="ARBA" id="ARBA00047880"/>
    </source>
</evidence>
<dbReference type="UniPathway" id="UPA00276">
    <property type="reaction ID" value="UER00406"/>
</dbReference>
<evidence type="ECO:0000256" key="10">
    <source>
        <dbReference type="ARBA" id="ARBA00022827"/>
    </source>
</evidence>
<dbReference type="InterPro" id="IPR023465">
    <property type="entry name" value="Riboflavin_kinase_dom_sf"/>
</dbReference>
<keyword evidence="9 15" id="KW-0418">Kinase</keyword>
<comment type="function">
    <text evidence="1">Catalyzes the phosphorylation of riboflavin to FMN followed by the adenylation of FMN to FAD.</text>
</comment>
<dbReference type="SMART" id="SM00904">
    <property type="entry name" value="Flavokinase"/>
    <property type="match status" value="1"/>
</dbReference>
<dbReference type="AlphaFoldDB" id="A0A401ZH48"/>
<keyword evidence="6 15" id="KW-0808">Transferase</keyword>
<feature type="domain" description="Riboflavin kinase" evidence="16">
    <location>
        <begin position="180"/>
        <end position="314"/>
    </location>
</feature>
<keyword evidence="8 15" id="KW-0547">Nucleotide-binding</keyword>
<dbReference type="FunFam" id="3.40.50.620:FF:000021">
    <property type="entry name" value="Riboflavin biosynthesis protein"/>
    <property type="match status" value="1"/>
</dbReference>
<evidence type="ECO:0000313" key="18">
    <source>
        <dbReference type="Proteomes" id="UP000287224"/>
    </source>
</evidence>
<dbReference type="UniPathway" id="UPA00277">
    <property type="reaction ID" value="UER00407"/>
</dbReference>
<evidence type="ECO:0000256" key="7">
    <source>
        <dbReference type="ARBA" id="ARBA00022695"/>
    </source>
</evidence>
<evidence type="ECO:0000256" key="5">
    <source>
        <dbReference type="ARBA" id="ARBA00022643"/>
    </source>
</evidence>
<evidence type="ECO:0000256" key="3">
    <source>
        <dbReference type="ARBA" id="ARBA00005201"/>
    </source>
</evidence>
<proteinExistence type="inferred from homology"/>
<dbReference type="GO" id="GO:0008531">
    <property type="term" value="F:riboflavin kinase activity"/>
    <property type="evidence" value="ECO:0007669"/>
    <property type="project" value="UniProtKB-UniRule"/>
</dbReference>
<dbReference type="EC" id="2.7.1.26" evidence="15"/>
<comment type="catalytic activity">
    <reaction evidence="13 15">
        <text>riboflavin + ATP = FMN + ADP + H(+)</text>
        <dbReference type="Rhea" id="RHEA:14357"/>
        <dbReference type="ChEBI" id="CHEBI:15378"/>
        <dbReference type="ChEBI" id="CHEBI:30616"/>
        <dbReference type="ChEBI" id="CHEBI:57986"/>
        <dbReference type="ChEBI" id="CHEBI:58210"/>
        <dbReference type="ChEBI" id="CHEBI:456216"/>
        <dbReference type="EC" id="2.7.1.26"/>
    </reaction>
</comment>
<dbReference type="EMBL" id="BIFQ01000001">
    <property type="protein sequence ID" value="GCE06215.1"/>
    <property type="molecule type" value="Genomic_DNA"/>
</dbReference>
<dbReference type="GO" id="GO:0009231">
    <property type="term" value="P:riboflavin biosynthetic process"/>
    <property type="evidence" value="ECO:0007669"/>
    <property type="project" value="InterPro"/>
</dbReference>
<evidence type="ECO:0000256" key="4">
    <source>
        <dbReference type="ARBA" id="ARBA00022630"/>
    </source>
</evidence>
<dbReference type="InterPro" id="IPR023468">
    <property type="entry name" value="Riboflavin_kinase"/>
</dbReference>
<dbReference type="NCBIfam" id="NF004160">
    <property type="entry name" value="PRK05627.1-3"/>
    <property type="match status" value="1"/>
</dbReference>
<dbReference type="InterPro" id="IPR014729">
    <property type="entry name" value="Rossmann-like_a/b/a_fold"/>
</dbReference>
<protein>
    <recommendedName>
        <fullName evidence="15">Riboflavin biosynthesis protein</fullName>
    </recommendedName>
    <domain>
        <recommendedName>
            <fullName evidence="15">Riboflavin kinase</fullName>
            <ecNumber evidence="15">2.7.1.26</ecNumber>
        </recommendedName>
        <alternativeName>
            <fullName evidence="15">Flavokinase</fullName>
        </alternativeName>
    </domain>
    <domain>
        <recommendedName>
            <fullName evidence="15">FMN adenylyltransferase</fullName>
            <ecNumber evidence="15">2.7.7.2</ecNumber>
        </recommendedName>
        <alternativeName>
            <fullName evidence="15">FAD pyrophosphorylase</fullName>
        </alternativeName>
        <alternativeName>
            <fullName evidence="15">FAD synthase</fullName>
        </alternativeName>
    </domain>
</protein>
<comment type="caution">
    <text evidence="17">The sequence shown here is derived from an EMBL/GenBank/DDBJ whole genome shotgun (WGS) entry which is preliminary data.</text>
</comment>
<organism evidence="17 18">
    <name type="scientific">Dictyobacter aurantiacus</name>
    <dbReference type="NCBI Taxonomy" id="1936993"/>
    <lineage>
        <taxon>Bacteria</taxon>
        <taxon>Bacillati</taxon>
        <taxon>Chloroflexota</taxon>
        <taxon>Ktedonobacteria</taxon>
        <taxon>Ktedonobacterales</taxon>
        <taxon>Dictyobacteraceae</taxon>
        <taxon>Dictyobacter</taxon>
    </lineage>
</organism>
<evidence type="ECO:0000259" key="16">
    <source>
        <dbReference type="SMART" id="SM00904"/>
    </source>
</evidence>
<evidence type="ECO:0000313" key="17">
    <source>
        <dbReference type="EMBL" id="GCE06215.1"/>
    </source>
</evidence>
<dbReference type="CDD" id="cd02064">
    <property type="entry name" value="FAD_synthetase_N"/>
    <property type="match status" value="1"/>
</dbReference>